<accession>A0A6F8TFF4</accession>
<organism evidence="2">
    <name type="scientific">Acinetobacter baumannii</name>
    <dbReference type="NCBI Taxonomy" id="470"/>
    <lineage>
        <taxon>Bacteria</taxon>
        <taxon>Pseudomonadati</taxon>
        <taxon>Pseudomonadota</taxon>
        <taxon>Gammaproteobacteria</taxon>
        <taxon>Moraxellales</taxon>
        <taxon>Moraxellaceae</taxon>
        <taxon>Acinetobacter</taxon>
        <taxon>Acinetobacter calcoaceticus/baumannii complex</taxon>
    </lineage>
</organism>
<dbReference type="EMBL" id="AP022836">
    <property type="protein sequence ID" value="BCA99129.1"/>
    <property type="molecule type" value="Genomic_DNA"/>
</dbReference>
<keyword evidence="1" id="KW-1133">Transmembrane helix</keyword>
<reference evidence="2" key="1">
    <citation type="submission" date="2020-03" db="EMBL/GenBank/DDBJ databases">
        <title>Complete genome sequence of Acinetobacter baumannii ATCC19606T, which is a model strain for tolerization of antimicrobial agents.</title>
        <authorList>
            <person name="Tsubouchi T."/>
            <person name="Suzuki M."/>
            <person name="Niki M."/>
            <person name="Oinuma K."/>
            <person name="Niki M."/>
            <person name="Shibayama K."/>
            <person name="Kakeya H."/>
            <person name="Kaneko Y."/>
        </authorList>
    </citation>
    <scope>NUCLEOTIDE SEQUENCE</scope>
    <source>
        <strain evidence="2">ATCC19606</strain>
    </source>
</reference>
<evidence type="ECO:0000313" key="2">
    <source>
        <dbReference type="EMBL" id="BCA99129.1"/>
    </source>
</evidence>
<feature type="transmembrane region" description="Helical" evidence="1">
    <location>
        <begin position="38"/>
        <end position="58"/>
    </location>
</feature>
<name>A0A6F8TFF4_ACIBA</name>
<protein>
    <submittedName>
        <fullName evidence="2">Uncharacterized protein</fullName>
    </submittedName>
</protein>
<sequence>MDELSLLNVVMRITHLSYGSFKLSLLIKTAFFYNVLKYFLEFGLIVAIEINALCTQFYDLIRG</sequence>
<proteinExistence type="predicted"/>
<evidence type="ECO:0000256" key="1">
    <source>
        <dbReference type="SAM" id="Phobius"/>
    </source>
</evidence>
<keyword evidence="1" id="KW-0812">Transmembrane</keyword>
<gene>
    <name evidence="2" type="ORF">ATCC19606_14650</name>
</gene>
<dbReference type="AlphaFoldDB" id="A0A6F8TFF4"/>
<keyword evidence="1" id="KW-0472">Membrane</keyword>